<name>A0A2P5GLP0_9ENTR</name>
<protein>
    <submittedName>
        <fullName evidence="2">Uncharacterized protein</fullName>
    </submittedName>
</protein>
<accession>A0A2P5GLP0</accession>
<dbReference type="Proteomes" id="UP000247005">
    <property type="component" value="Unassembled WGS sequence"/>
</dbReference>
<reference evidence="3 4" key="1">
    <citation type="submission" date="2018-01" db="EMBL/GenBank/DDBJ databases">
        <title>Superficieibacter electus gen. nov., sp. nov., an extended-spectrum beta-lactamase possessing member of the Enterobacteriaceae family, isolated from intensive care unit surfaces.</title>
        <authorList>
            <person name="Potter R.F."/>
            <person name="D'Souza A.W."/>
        </authorList>
    </citation>
    <scope>NUCLEOTIDE SEQUENCE [LARGE SCALE GENOMIC DNA]</scope>
    <source>
        <strain evidence="2 4">BP-1</strain>
        <strain evidence="1 3">BP-2</strain>
    </source>
</reference>
<dbReference type="Proteomes" id="UP000237073">
    <property type="component" value="Unassembled WGS sequence"/>
</dbReference>
<proteinExistence type="predicted"/>
<gene>
    <name evidence="2" type="ORF">CHU32_18465</name>
    <name evidence="1" type="ORF">CHU33_14610</name>
</gene>
<dbReference type="EMBL" id="PQGE01000012">
    <property type="protein sequence ID" value="POP43815.1"/>
    <property type="molecule type" value="Genomic_DNA"/>
</dbReference>
<comment type="caution">
    <text evidence="2">The sequence shown here is derived from an EMBL/GenBank/DDBJ whole genome shotgun (WGS) entry which is preliminary data.</text>
</comment>
<dbReference type="AlphaFoldDB" id="A0A2P5GLP0"/>
<evidence type="ECO:0000313" key="3">
    <source>
        <dbReference type="Proteomes" id="UP000237073"/>
    </source>
</evidence>
<dbReference type="EMBL" id="PQGD01000015">
    <property type="protein sequence ID" value="POP46131.1"/>
    <property type="molecule type" value="Genomic_DNA"/>
</dbReference>
<sequence>MFNPLKSSKNEKLSAEAQDQQAKLISDEIDVLEAKLAEFPQDTEQQKKLMLTYNRALTCFAKSETWRHRVDDLFLRIDNLRNIIRRNI</sequence>
<dbReference type="RefSeq" id="WP_103676811.1">
    <property type="nucleotide sequence ID" value="NZ_PQGD01000015.1"/>
</dbReference>
<organism evidence="2 4">
    <name type="scientific">Superficieibacter electus</name>
    <dbReference type="NCBI Taxonomy" id="2022662"/>
    <lineage>
        <taxon>Bacteria</taxon>
        <taxon>Pseudomonadati</taxon>
        <taxon>Pseudomonadota</taxon>
        <taxon>Gammaproteobacteria</taxon>
        <taxon>Enterobacterales</taxon>
        <taxon>Enterobacteriaceae</taxon>
        <taxon>Superficieibacter</taxon>
    </lineage>
</organism>
<keyword evidence="3" id="KW-1185">Reference proteome</keyword>
<dbReference type="OrthoDB" id="5878415at2"/>
<evidence type="ECO:0000313" key="4">
    <source>
        <dbReference type="Proteomes" id="UP000247005"/>
    </source>
</evidence>
<evidence type="ECO:0000313" key="1">
    <source>
        <dbReference type="EMBL" id="POP43815.1"/>
    </source>
</evidence>
<evidence type="ECO:0000313" key="2">
    <source>
        <dbReference type="EMBL" id="POP46131.1"/>
    </source>
</evidence>